<dbReference type="GO" id="GO:0048038">
    <property type="term" value="F:quinone binding"/>
    <property type="evidence" value="ECO:0007669"/>
    <property type="project" value="UniProtKB-UniRule"/>
</dbReference>
<dbReference type="GO" id="GO:0005886">
    <property type="term" value="C:plasma membrane"/>
    <property type="evidence" value="ECO:0007669"/>
    <property type="project" value="UniProtKB-SubCell"/>
</dbReference>
<organism evidence="3 4">
    <name type="scientific">Parapedobacter luteus</name>
    <dbReference type="NCBI Taxonomy" id="623280"/>
    <lineage>
        <taxon>Bacteria</taxon>
        <taxon>Pseudomonadati</taxon>
        <taxon>Bacteroidota</taxon>
        <taxon>Sphingobacteriia</taxon>
        <taxon>Sphingobacteriales</taxon>
        <taxon>Sphingobacteriaceae</taxon>
        <taxon>Parapedobacter</taxon>
    </lineage>
</organism>
<feature type="transmembrane region" description="Helical" evidence="2">
    <location>
        <begin position="30"/>
        <end position="47"/>
    </location>
</feature>
<evidence type="ECO:0000313" key="4">
    <source>
        <dbReference type="Proteomes" id="UP000190541"/>
    </source>
</evidence>
<dbReference type="PANTHER" id="PTHR33269:SF17">
    <property type="entry name" value="NADH-UBIQUINONE OXIDOREDUCTASE CHAIN 6"/>
    <property type="match status" value="1"/>
</dbReference>
<dbReference type="GO" id="GO:0008137">
    <property type="term" value="F:NADH dehydrogenase (ubiquinone) activity"/>
    <property type="evidence" value="ECO:0007669"/>
    <property type="project" value="UniProtKB-UniRule"/>
</dbReference>
<comment type="catalytic activity">
    <reaction evidence="2">
        <text>a quinone + NADH + 5 H(+)(in) = a quinol + NAD(+) + 4 H(+)(out)</text>
        <dbReference type="Rhea" id="RHEA:57888"/>
        <dbReference type="ChEBI" id="CHEBI:15378"/>
        <dbReference type="ChEBI" id="CHEBI:24646"/>
        <dbReference type="ChEBI" id="CHEBI:57540"/>
        <dbReference type="ChEBI" id="CHEBI:57945"/>
        <dbReference type="ChEBI" id="CHEBI:132124"/>
    </reaction>
</comment>
<keyword evidence="2" id="KW-0874">Quinone</keyword>
<evidence type="ECO:0000256" key="1">
    <source>
        <dbReference type="ARBA" id="ARBA00005698"/>
    </source>
</evidence>
<evidence type="ECO:0000256" key="2">
    <source>
        <dbReference type="RuleBase" id="RU004429"/>
    </source>
</evidence>
<dbReference type="PANTHER" id="PTHR33269">
    <property type="entry name" value="NADH-UBIQUINONE OXIDOREDUCTASE CHAIN 6"/>
    <property type="match status" value="1"/>
</dbReference>
<keyword evidence="2" id="KW-1133">Transmembrane helix</keyword>
<dbReference type="InterPro" id="IPR042106">
    <property type="entry name" value="Nuo/plastoQ_OxRdtase_6_NuoJ"/>
</dbReference>
<feature type="transmembrane region" description="Helical" evidence="2">
    <location>
        <begin position="6"/>
        <end position="23"/>
    </location>
</feature>
<sequence length="180" mass="19662">METLVFYGFAAMAIGSAILLVSMRNIARALFLFFIVLFSVAGLYVFALADFIAITQLLIYVGGVLVLLLFAFMLSNKELLNQLQRGVSHFFAMPVWQALLIAVSFLAILIHTAIQVGADEPAWITASKTAGTTIQPGDNTVQHIGVQVMTQYLLPFEVVSILLMMALIGAAHLTRKEETP</sequence>
<dbReference type="InterPro" id="IPR001457">
    <property type="entry name" value="NADH_UbQ/plastoQ_OxRdtase_su6"/>
</dbReference>
<proteinExistence type="inferred from homology"/>
<keyword evidence="2" id="KW-0472">Membrane</keyword>
<name>A0A1T5CDU2_9SPHI</name>
<dbReference type="Gene3D" id="1.20.120.1200">
    <property type="entry name" value="NADH-ubiquinone/plastoquinone oxidoreductase chain 6, subunit NuoJ"/>
    <property type="match status" value="1"/>
</dbReference>
<gene>
    <name evidence="3" type="ORF">SAMN05660226_02085</name>
</gene>
<keyword evidence="2" id="KW-0520">NAD</keyword>
<reference evidence="3 4" key="1">
    <citation type="submission" date="2017-02" db="EMBL/GenBank/DDBJ databases">
        <authorList>
            <person name="Peterson S.W."/>
        </authorList>
    </citation>
    <scope>NUCLEOTIDE SEQUENCE [LARGE SCALE GENOMIC DNA]</scope>
    <source>
        <strain evidence="3 4">DSM 22899</strain>
    </source>
</reference>
<comment type="function">
    <text evidence="2">NDH-1 shuttles electrons from NADH, via FMN and iron-sulfur (Fe-S) centers, to quinones in the respiratory chain. Couples the redox reaction to proton translocation (for every two electrons transferred, four hydrogen ions are translocated across the cytoplasmic membrane), and thus conserves the redox energy in a proton gradient.</text>
</comment>
<dbReference type="RefSeq" id="WP_233632456.1">
    <property type="nucleotide sequence ID" value="NZ_FUYS01000004.1"/>
</dbReference>
<evidence type="ECO:0000313" key="3">
    <source>
        <dbReference type="EMBL" id="SKB57280.1"/>
    </source>
</evidence>
<dbReference type="Pfam" id="PF00499">
    <property type="entry name" value="Oxidored_q3"/>
    <property type="match status" value="1"/>
</dbReference>
<dbReference type="Proteomes" id="UP000190541">
    <property type="component" value="Unassembled WGS sequence"/>
</dbReference>
<keyword evidence="2" id="KW-0812">Transmembrane</keyword>
<keyword evidence="4" id="KW-1185">Reference proteome</keyword>
<keyword evidence="2" id="KW-1003">Cell membrane</keyword>
<feature type="transmembrane region" description="Helical" evidence="2">
    <location>
        <begin position="152"/>
        <end position="173"/>
    </location>
</feature>
<feature type="transmembrane region" description="Helical" evidence="2">
    <location>
        <begin position="95"/>
        <end position="114"/>
    </location>
</feature>
<protein>
    <recommendedName>
        <fullName evidence="2">NADH-quinone oxidoreductase subunit J</fullName>
        <ecNumber evidence="2">7.1.1.-</ecNumber>
    </recommendedName>
</protein>
<dbReference type="EMBL" id="FUYS01000004">
    <property type="protein sequence ID" value="SKB57280.1"/>
    <property type="molecule type" value="Genomic_DNA"/>
</dbReference>
<comment type="subcellular location">
    <subcellularLocation>
        <location evidence="2">Cell membrane</location>
        <topology evidence="2">Multi-pass membrane protein</topology>
    </subcellularLocation>
</comment>
<feature type="transmembrane region" description="Helical" evidence="2">
    <location>
        <begin position="53"/>
        <end position="74"/>
    </location>
</feature>
<dbReference type="STRING" id="623280.SAMN05660226_02085"/>
<dbReference type="AlphaFoldDB" id="A0A1T5CDU2"/>
<comment type="similarity">
    <text evidence="1 2">Belongs to the complex I subunit 6 family.</text>
</comment>
<dbReference type="EC" id="7.1.1.-" evidence="2"/>
<accession>A0A1T5CDU2</accession>